<organism evidence="2 3">
    <name type="scientific">Nocardia puris</name>
    <dbReference type="NCBI Taxonomy" id="208602"/>
    <lineage>
        <taxon>Bacteria</taxon>
        <taxon>Bacillati</taxon>
        <taxon>Actinomycetota</taxon>
        <taxon>Actinomycetes</taxon>
        <taxon>Mycobacteriales</taxon>
        <taxon>Nocardiaceae</taxon>
        <taxon>Nocardia</taxon>
    </lineage>
</organism>
<comment type="caution">
    <text evidence="2">The sequence shown here is derived from an EMBL/GenBank/DDBJ whole genome shotgun (WGS) entry which is preliminary data.</text>
</comment>
<name>A0A366DNX8_9NOCA</name>
<evidence type="ECO:0000313" key="2">
    <source>
        <dbReference type="EMBL" id="RBO91800.1"/>
    </source>
</evidence>
<dbReference type="AlphaFoldDB" id="A0A366DNX8"/>
<evidence type="ECO:0000313" key="3">
    <source>
        <dbReference type="Proteomes" id="UP000252586"/>
    </source>
</evidence>
<proteinExistence type="predicted"/>
<keyword evidence="1" id="KW-1133">Transmembrane helix</keyword>
<accession>A0A366DNX8</accession>
<keyword evidence="3" id="KW-1185">Reference proteome</keyword>
<feature type="transmembrane region" description="Helical" evidence="1">
    <location>
        <begin position="46"/>
        <end position="68"/>
    </location>
</feature>
<feature type="transmembrane region" description="Helical" evidence="1">
    <location>
        <begin position="21"/>
        <end position="40"/>
    </location>
</feature>
<keyword evidence="1" id="KW-0812">Transmembrane</keyword>
<dbReference type="RefSeq" id="WP_067509775.1">
    <property type="nucleotide sequence ID" value="NZ_QNRE01000004.1"/>
</dbReference>
<protein>
    <submittedName>
        <fullName evidence="2">Uncharacterized protein</fullName>
    </submittedName>
</protein>
<reference evidence="2 3" key="1">
    <citation type="submission" date="2018-06" db="EMBL/GenBank/DDBJ databases">
        <title>Genomic Encyclopedia of Type Strains, Phase IV (KMG-IV): sequencing the most valuable type-strain genomes for metagenomic binning, comparative biology and taxonomic classification.</title>
        <authorList>
            <person name="Goeker M."/>
        </authorList>
    </citation>
    <scope>NUCLEOTIDE SEQUENCE [LARGE SCALE GENOMIC DNA]</scope>
    <source>
        <strain evidence="2 3">DSM 44599</strain>
    </source>
</reference>
<gene>
    <name evidence="2" type="ORF">DFR74_104509</name>
</gene>
<dbReference type="EMBL" id="QNRE01000004">
    <property type="protein sequence ID" value="RBO91800.1"/>
    <property type="molecule type" value="Genomic_DNA"/>
</dbReference>
<dbReference type="STRING" id="1210090.GCA_001613185_03413"/>
<dbReference type="Proteomes" id="UP000252586">
    <property type="component" value="Unassembled WGS sequence"/>
</dbReference>
<sequence>MALVLATGAILLLARRLAGRVVLPIGCAIAVILGIANIVTRWSDSYLATVYGVVMIAVPLALAVFALLEPTARWLRTRPVPQAR</sequence>
<evidence type="ECO:0000256" key="1">
    <source>
        <dbReference type="SAM" id="Phobius"/>
    </source>
</evidence>
<keyword evidence="1" id="KW-0472">Membrane</keyword>